<proteinExistence type="predicted"/>
<dbReference type="InterPro" id="IPR051781">
    <property type="entry name" value="Metallo-dep_Hydrolase"/>
</dbReference>
<dbReference type="GO" id="GO:0016810">
    <property type="term" value="F:hydrolase activity, acting on carbon-nitrogen (but not peptide) bonds"/>
    <property type="evidence" value="ECO:0007669"/>
    <property type="project" value="InterPro"/>
</dbReference>
<dbReference type="Gene3D" id="1.20.58.520">
    <property type="entry name" value="Amidohydrolase"/>
    <property type="match status" value="1"/>
</dbReference>
<name>A0A0M2VAJ2_9GAMM</name>
<evidence type="ECO:0000313" key="4">
    <source>
        <dbReference type="Proteomes" id="UP000034228"/>
    </source>
</evidence>
<evidence type="ECO:0000313" key="3">
    <source>
        <dbReference type="EMBL" id="KKO46645.1"/>
    </source>
</evidence>
<dbReference type="RefSeq" id="WP_046556534.1">
    <property type="nucleotide sequence ID" value="NZ_LAHO01000003.1"/>
</dbReference>
<dbReference type="Proteomes" id="UP000034228">
    <property type="component" value="Unassembled WGS sequence"/>
</dbReference>
<accession>A0A0M2VAJ2</accession>
<dbReference type="AlphaFoldDB" id="A0A0M2VAJ2"/>
<keyword evidence="1" id="KW-1133">Transmembrane helix</keyword>
<dbReference type="STRING" id="336831.WG68_04985"/>
<dbReference type="PANTHER" id="PTHR43135:SF3">
    <property type="entry name" value="ALPHA-D-RIBOSE 1-METHYLPHOSPHONATE 5-TRIPHOSPHATE DIPHOSPHATASE"/>
    <property type="match status" value="1"/>
</dbReference>
<feature type="transmembrane region" description="Helical" evidence="1">
    <location>
        <begin position="7"/>
        <end position="27"/>
    </location>
</feature>
<keyword evidence="1" id="KW-0472">Membrane</keyword>
<evidence type="ECO:0000259" key="2">
    <source>
        <dbReference type="Pfam" id="PF01979"/>
    </source>
</evidence>
<dbReference type="SUPFAM" id="SSF51338">
    <property type="entry name" value="Composite domain of metallo-dependent hydrolases"/>
    <property type="match status" value="1"/>
</dbReference>
<dbReference type="Gene3D" id="3.40.50.10910">
    <property type="entry name" value="Amidohydrolase"/>
    <property type="match status" value="1"/>
</dbReference>
<dbReference type="PANTHER" id="PTHR43135">
    <property type="entry name" value="ALPHA-D-RIBOSE 1-METHYLPHOSPHONATE 5-TRIPHOSPHATE DIPHOSPHATASE"/>
    <property type="match status" value="1"/>
</dbReference>
<dbReference type="InterPro" id="IPR011059">
    <property type="entry name" value="Metal-dep_hydrolase_composite"/>
</dbReference>
<dbReference type="OrthoDB" id="6190564at2"/>
<protein>
    <recommendedName>
        <fullName evidence="2">Amidohydrolase-related domain-containing protein</fullName>
    </recommendedName>
</protein>
<feature type="domain" description="Amidohydrolase-related" evidence="2">
    <location>
        <begin position="352"/>
        <end position="449"/>
    </location>
</feature>
<dbReference type="Gene3D" id="2.30.40.10">
    <property type="entry name" value="Urease, subunit C, domain 1"/>
    <property type="match status" value="1"/>
</dbReference>
<keyword evidence="1" id="KW-0812">Transmembrane</keyword>
<gene>
    <name evidence="3" type="ORF">WG68_04985</name>
</gene>
<dbReference type="Pfam" id="PF01979">
    <property type="entry name" value="Amidohydro_1"/>
    <property type="match status" value="1"/>
</dbReference>
<dbReference type="EMBL" id="LAHO01000003">
    <property type="protein sequence ID" value="KKO46645.1"/>
    <property type="molecule type" value="Genomic_DNA"/>
</dbReference>
<dbReference type="InterPro" id="IPR006680">
    <property type="entry name" value="Amidohydro-rel"/>
</dbReference>
<keyword evidence="4" id="KW-1185">Reference proteome</keyword>
<reference evidence="3 4" key="1">
    <citation type="submission" date="2015-03" db="EMBL/GenBank/DDBJ databases">
        <title>Draft genome sequences of two protease-producing strains of Arsukibacterium isolated from two cold and alkaline environments.</title>
        <authorList>
            <person name="Lylloff J.E."/>
            <person name="Skov L.B."/>
            <person name="Jepsen M."/>
            <person name="Hallin P.F."/>
            <person name="Sorensen S.J."/>
            <person name="Stougaard P."/>
            <person name="Glaring M.A."/>
        </authorList>
    </citation>
    <scope>NUCLEOTIDE SEQUENCE [LARGE SCALE GENOMIC DNA]</scope>
    <source>
        <strain evidence="3 4">GCM72</strain>
    </source>
</reference>
<dbReference type="PATRIC" id="fig|336831.14.peg.3308"/>
<sequence>MRWFGKLSIGVGLVICLVLVWVGYSTYNLPKVLHTHPVLPAAILINNIQLISMRPGAPAIEQGRAILVVGDRIAAIGAADELTIPAGVTLIDGKGYTLLPGLIDAHIHLNDEAELAAYLAHGITGLRNMSGYPFHLPLAKIIASGELLAPDFITTGPMLNSKGPNQTLIQQTVTTEAEARAAVRAQYRAGYRTLKVYSNLSRDAFDGITDEANLLGMRLTGHSPEGVRGSGVPHQQPFDIAWQETLGRGFSSLEHIETIVWHGLRDNPTESGMRELAATLAASGEAVTPTLLAHKRLVLIAESQGAYLLRPGLDTINPLIRLMAQDSAKYWSQVDPSVYEGPRAEFYKTATRLLYEAGVPLMVGTDSGGFSIVPGASVTRELELLVEAGMSPYDALAAATRVSAEILGFRQTGIIAPGYRANLVLLAENPLDDISAVAHPIAVIIRGHLLQQAELEAMRAAATDTSLTRSAWRALQMRLAK</sequence>
<dbReference type="SUPFAM" id="SSF51556">
    <property type="entry name" value="Metallo-dependent hydrolases"/>
    <property type="match status" value="1"/>
</dbReference>
<organism evidence="3 4">
    <name type="scientific">Arsukibacterium ikkense</name>
    <dbReference type="NCBI Taxonomy" id="336831"/>
    <lineage>
        <taxon>Bacteria</taxon>
        <taxon>Pseudomonadati</taxon>
        <taxon>Pseudomonadota</taxon>
        <taxon>Gammaproteobacteria</taxon>
        <taxon>Chromatiales</taxon>
        <taxon>Chromatiaceae</taxon>
        <taxon>Arsukibacterium</taxon>
    </lineage>
</organism>
<comment type="caution">
    <text evidence="3">The sequence shown here is derived from an EMBL/GenBank/DDBJ whole genome shotgun (WGS) entry which is preliminary data.</text>
</comment>
<evidence type="ECO:0000256" key="1">
    <source>
        <dbReference type="SAM" id="Phobius"/>
    </source>
</evidence>
<dbReference type="Gene3D" id="3.30.110.90">
    <property type="entry name" value="Amidohydrolase"/>
    <property type="match status" value="1"/>
</dbReference>
<dbReference type="InterPro" id="IPR032466">
    <property type="entry name" value="Metal_Hydrolase"/>
</dbReference>